<keyword evidence="1" id="KW-1133">Transmembrane helix</keyword>
<evidence type="ECO:0000256" key="1">
    <source>
        <dbReference type="SAM" id="Phobius"/>
    </source>
</evidence>
<keyword evidence="4" id="KW-1185">Reference proteome</keyword>
<feature type="transmembrane region" description="Helical" evidence="1">
    <location>
        <begin position="66"/>
        <end position="84"/>
    </location>
</feature>
<evidence type="ECO:0000259" key="2">
    <source>
        <dbReference type="Pfam" id="PF13828"/>
    </source>
</evidence>
<evidence type="ECO:0000313" key="4">
    <source>
        <dbReference type="Proteomes" id="UP000603234"/>
    </source>
</evidence>
<organism evidence="3 4">
    <name type="scientific">Acetobacterium fimetarium</name>
    <dbReference type="NCBI Taxonomy" id="52691"/>
    <lineage>
        <taxon>Bacteria</taxon>
        <taxon>Bacillati</taxon>
        <taxon>Bacillota</taxon>
        <taxon>Clostridia</taxon>
        <taxon>Eubacteriales</taxon>
        <taxon>Eubacteriaceae</taxon>
        <taxon>Acetobacterium</taxon>
    </lineage>
</organism>
<dbReference type="Proteomes" id="UP000603234">
    <property type="component" value="Unassembled WGS sequence"/>
</dbReference>
<proteinExistence type="predicted"/>
<feature type="transmembrane region" description="Helical" evidence="1">
    <location>
        <begin position="243"/>
        <end position="274"/>
    </location>
</feature>
<feature type="transmembrane region" description="Helical" evidence="1">
    <location>
        <begin position="198"/>
        <end position="231"/>
    </location>
</feature>
<dbReference type="EMBL" id="WJBC01000004">
    <property type="protein sequence ID" value="MBC3803605.1"/>
    <property type="molecule type" value="Genomic_DNA"/>
</dbReference>
<accession>A0ABR6WTA5</accession>
<reference evidence="3 4" key="1">
    <citation type="journal article" date="2020" name="mSystems">
        <title>Defining Genomic and Predicted Metabolic Features of the Acetobacterium Genus.</title>
        <authorList>
            <person name="Ross D.E."/>
            <person name="Marshall C.W."/>
            <person name="Gulliver D."/>
            <person name="May H.D."/>
            <person name="Norman R.S."/>
        </authorList>
    </citation>
    <scope>NUCLEOTIDE SEQUENCE [LARGE SCALE GENOMIC DNA]</scope>
    <source>
        <strain evidence="3 4">DSM 8238</strain>
    </source>
</reference>
<evidence type="ECO:0000313" key="3">
    <source>
        <dbReference type="EMBL" id="MBC3803605.1"/>
    </source>
</evidence>
<dbReference type="RefSeq" id="WP_186841517.1">
    <property type="nucleotide sequence ID" value="NZ_WJBC01000004.1"/>
</dbReference>
<keyword evidence="1" id="KW-0812">Transmembrane</keyword>
<dbReference type="InterPro" id="IPR025241">
    <property type="entry name" value="DUF4190"/>
</dbReference>
<feature type="transmembrane region" description="Helical" evidence="1">
    <location>
        <begin position="96"/>
        <end position="118"/>
    </location>
</feature>
<comment type="caution">
    <text evidence="3">The sequence shown here is derived from an EMBL/GenBank/DDBJ whole genome shotgun (WGS) entry which is preliminary data.</text>
</comment>
<feature type="domain" description="DUF4190" evidence="2">
    <location>
        <begin position="197"/>
        <end position="262"/>
    </location>
</feature>
<keyword evidence="1" id="KW-0472">Membrane</keyword>
<feature type="transmembrane region" description="Helical" evidence="1">
    <location>
        <begin position="154"/>
        <end position="174"/>
    </location>
</feature>
<sequence>MNNFEYYFGNTMPYSSHSDDFWTVMPLVMTILAIVFAIVLIIGIICYVFSSIGLYTMAKNRNLDHAWLAWIPIAQFYIMGSLINDDVSISTLHIPYAKIFLPLLSLAFSLVMSVLGLIPYLGVLFGIVLSLAVGFYYYTAQFWLFSIYDQEHHVLYLVLSIIFPFMGPIFTFVIRNRDGYDERHPEEIVEVNYDSKSIIALCLGIFSIVSFFTLMGSGLLSGAVGIIFGIIAMKEMKLKQKPTSMALAGLVCSIVGASLTVLILFACIICIGVGTSGMMGGILNNIY</sequence>
<dbReference type="Pfam" id="PF13828">
    <property type="entry name" value="DUF4190"/>
    <property type="match status" value="1"/>
</dbReference>
<protein>
    <submittedName>
        <fullName evidence="3">DUF4190 domain-containing protein</fullName>
    </submittedName>
</protein>
<feature type="transmembrane region" description="Helical" evidence="1">
    <location>
        <begin position="124"/>
        <end position="147"/>
    </location>
</feature>
<name>A0ABR6WTA5_9FIRM</name>
<feature type="transmembrane region" description="Helical" evidence="1">
    <location>
        <begin position="21"/>
        <end position="54"/>
    </location>
</feature>
<gene>
    <name evidence="3" type="ORF">GH808_04055</name>
</gene>